<dbReference type="RefSeq" id="WP_203754165.1">
    <property type="nucleotide sequence ID" value="NZ_BONK01000007.1"/>
</dbReference>
<keyword evidence="2" id="KW-1185">Reference proteome</keyword>
<dbReference type="AlphaFoldDB" id="A0A919U2N5"/>
<gene>
    <name evidence="1" type="ORF">Cch01nite_23760</name>
</gene>
<evidence type="ECO:0000313" key="2">
    <source>
        <dbReference type="Proteomes" id="UP000632740"/>
    </source>
</evidence>
<organism evidence="1 2">
    <name type="scientific">Cellulomonas chitinilytica</name>
    <dbReference type="NCBI Taxonomy" id="398759"/>
    <lineage>
        <taxon>Bacteria</taxon>
        <taxon>Bacillati</taxon>
        <taxon>Actinomycetota</taxon>
        <taxon>Actinomycetes</taxon>
        <taxon>Micrococcales</taxon>
        <taxon>Cellulomonadaceae</taxon>
        <taxon>Cellulomonas</taxon>
    </lineage>
</organism>
<reference evidence="1" key="1">
    <citation type="submission" date="2021-01" db="EMBL/GenBank/DDBJ databases">
        <title>Whole genome shotgun sequence of Cellulomonas chitinilytica NBRC 110799.</title>
        <authorList>
            <person name="Komaki H."/>
            <person name="Tamura T."/>
        </authorList>
    </citation>
    <scope>NUCLEOTIDE SEQUENCE</scope>
    <source>
        <strain evidence="1">NBRC 110799</strain>
    </source>
</reference>
<name>A0A919U2N5_9CELL</name>
<dbReference type="Proteomes" id="UP000632740">
    <property type="component" value="Unassembled WGS sequence"/>
</dbReference>
<proteinExistence type="predicted"/>
<sequence length="112" mass="10989">MRARFVVVGAVVGAVVMVTAGCGGGGPGAEFSNYTGERVTVSIEGTDKVLVVEPSSDATLGESGCIGTGIVVTRGDGSVAAAFDGATCPETAVAIRGDWSVLVSGDLATRAP</sequence>
<dbReference type="PROSITE" id="PS51257">
    <property type="entry name" value="PROKAR_LIPOPROTEIN"/>
    <property type="match status" value="1"/>
</dbReference>
<dbReference type="EMBL" id="BONK01000007">
    <property type="protein sequence ID" value="GIG21652.1"/>
    <property type="molecule type" value="Genomic_DNA"/>
</dbReference>
<protein>
    <submittedName>
        <fullName evidence="1">Uncharacterized protein</fullName>
    </submittedName>
</protein>
<evidence type="ECO:0000313" key="1">
    <source>
        <dbReference type="EMBL" id="GIG21652.1"/>
    </source>
</evidence>
<accession>A0A919U2N5</accession>
<comment type="caution">
    <text evidence="1">The sequence shown here is derived from an EMBL/GenBank/DDBJ whole genome shotgun (WGS) entry which is preliminary data.</text>
</comment>